<keyword evidence="3" id="KW-0732">Signal</keyword>
<organism evidence="8 9">
    <name type="scientific">Sphingobacterium deserti</name>
    <dbReference type="NCBI Taxonomy" id="1229276"/>
    <lineage>
        <taxon>Bacteria</taxon>
        <taxon>Pseudomonadati</taxon>
        <taxon>Bacteroidota</taxon>
        <taxon>Sphingobacteriia</taxon>
        <taxon>Sphingobacteriales</taxon>
        <taxon>Sphingobacteriaceae</taxon>
        <taxon>Sphingobacterium</taxon>
    </lineage>
</organism>
<evidence type="ECO:0000256" key="2">
    <source>
        <dbReference type="ARBA" id="ARBA00006275"/>
    </source>
</evidence>
<dbReference type="Proteomes" id="UP000031802">
    <property type="component" value="Unassembled WGS sequence"/>
</dbReference>
<gene>
    <name evidence="8" type="ORF">DI53_0296</name>
</gene>
<dbReference type="PROSITE" id="PS51257">
    <property type="entry name" value="PROKAR_LIPOPROTEIN"/>
    <property type="match status" value="1"/>
</dbReference>
<keyword evidence="9" id="KW-1185">Reference proteome</keyword>
<dbReference type="RefSeq" id="WP_037494603.1">
    <property type="nucleotide sequence ID" value="NZ_JJMU01000004.1"/>
</dbReference>
<evidence type="ECO:0000313" key="9">
    <source>
        <dbReference type="Proteomes" id="UP000031802"/>
    </source>
</evidence>
<dbReference type="PATRIC" id="fig|1229276.3.peg.305"/>
<evidence type="ECO:0000256" key="1">
    <source>
        <dbReference type="ARBA" id="ARBA00004442"/>
    </source>
</evidence>
<dbReference type="Pfam" id="PF07980">
    <property type="entry name" value="SusD_RagB"/>
    <property type="match status" value="1"/>
</dbReference>
<dbReference type="InterPro" id="IPR033985">
    <property type="entry name" value="SusD-like_N"/>
</dbReference>
<keyword evidence="5" id="KW-0998">Cell outer membrane</keyword>
<dbReference type="Pfam" id="PF14322">
    <property type="entry name" value="SusD-like_3"/>
    <property type="match status" value="1"/>
</dbReference>
<evidence type="ECO:0000259" key="6">
    <source>
        <dbReference type="Pfam" id="PF07980"/>
    </source>
</evidence>
<feature type="domain" description="RagB/SusD" evidence="6">
    <location>
        <begin position="327"/>
        <end position="622"/>
    </location>
</feature>
<dbReference type="OrthoDB" id="608091at2"/>
<reference evidence="8 9" key="2">
    <citation type="journal article" date="2015" name="PLoS ONE">
        <title>Whole-Genome Optical Mapping and Finished Genome Sequence of Sphingobacterium deserti sp. nov., a New Species Isolated from the Western Desert of China.</title>
        <authorList>
            <person name="Teng C."/>
            <person name="Zhou Z."/>
            <person name="Molnar I."/>
            <person name="Li X."/>
            <person name="Tang R."/>
            <person name="Chen M."/>
            <person name="Wang L."/>
            <person name="Su S."/>
            <person name="Zhang W."/>
            <person name="Lin M."/>
        </authorList>
    </citation>
    <scope>NUCLEOTIDE SEQUENCE [LARGE SCALE GENOMIC DNA]</scope>
    <source>
        <strain evidence="9">ACCC05744</strain>
    </source>
</reference>
<comment type="caution">
    <text evidence="8">The sequence shown here is derived from an EMBL/GenBank/DDBJ whole genome shotgun (WGS) entry which is preliminary data.</text>
</comment>
<dbReference type="Gene3D" id="1.25.40.390">
    <property type="match status" value="1"/>
</dbReference>
<dbReference type="GO" id="GO:0009279">
    <property type="term" value="C:cell outer membrane"/>
    <property type="evidence" value="ECO:0007669"/>
    <property type="project" value="UniProtKB-SubCell"/>
</dbReference>
<feature type="domain" description="SusD-like N-terminal" evidence="7">
    <location>
        <begin position="24"/>
        <end position="232"/>
    </location>
</feature>
<dbReference type="InterPro" id="IPR011990">
    <property type="entry name" value="TPR-like_helical_dom_sf"/>
</dbReference>
<evidence type="ECO:0000256" key="4">
    <source>
        <dbReference type="ARBA" id="ARBA00023136"/>
    </source>
</evidence>
<dbReference type="EMBL" id="JJMU01000004">
    <property type="protein sequence ID" value="KGE15862.1"/>
    <property type="molecule type" value="Genomic_DNA"/>
</dbReference>
<evidence type="ECO:0000256" key="5">
    <source>
        <dbReference type="ARBA" id="ARBA00023237"/>
    </source>
</evidence>
<comment type="subcellular location">
    <subcellularLocation>
        <location evidence="1">Cell outer membrane</location>
    </subcellularLocation>
</comment>
<evidence type="ECO:0000256" key="3">
    <source>
        <dbReference type="ARBA" id="ARBA00022729"/>
    </source>
</evidence>
<name>A0A0B8T336_9SPHI</name>
<evidence type="ECO:0000259" key="7">
    <source>
        <dbReference type="Pfam" id="PF14322"/>
    </source>
</evidence>
<dbReference type="STRING" id="1229276.DI53_0296"/>
<proteinExistence type="inferred from homology"/>
<dbReference type="eggNOG" id="COG0614">
    <property type="taxonomic scope" value="Bacteria"/>
</dbReference>
<dbReference type="AlphaFoldDB" id="A0A0B8T336"/>
<keyword evidence="4" id="KW-0472">Membrane</keyword>
<protein>
    <submittedName>
        <fullName evidence="8">RagB/SusD family protein</fullName>
    </submittedName>
</protein>
<accession>A0A0B8T336</accession>
<dbReference type="SUPFAM" id="SSF48452">
    <property type="entry name" value="TPR-like"/>
    <property type="match status" value="1"/>
</dbReference>
<evidence type="ECO:0000313" key="8">
    <source>
        <dbReference type="EMBL" id="KGE15862.1"/>
    </source>
</evidence>
<reference evidence="9" key="1">
    <citation type="submission" date="2014-04" db="EMBL/GenBank/DDBJ databases">
        <title>Whole-Genome optical mapping and complete genome sequence of Sphingobacterium deserti sp. nov., a new spaces isolated from desert in the west of China.</title>
        <authorList>
            <person name="Teng C."/>
            <person name="Zhou Z."/>
            <person name="Li X."/>
            <person name="Chen M."/>
            <person name="Lin M."/>
            <person name="Wang L."/>
            <person name="Su S."/>
            <person name="Zhang C."/>
            <person name="Zhang W."/>
        </authorList>
    </citation>
    <scope>NUCLEOTIDE SEQUENCE [LARGE SCALE GENOMIC DNA]</scope>
    <source>
        <strain evidence="9">ACCC05744</strain>
    </source>
</reference>
<sequence>MNALKIKMLTSVVFGFTILLSCSKYLDRMPDDQLTLEMVFNDKTRTEDWLAGIYSNVPDPYWGYARYNENDPLSDDAAPSPGLEQFDWPVIGKQVGNWNPSTPWPANYWVELPRRIRSAYIFIDNVKANPAQLVPESEVELMKAEARFMIAYYYSLLLESYGAIPFQLGLTDPQASEEELMIGQTPFDQVVQWIDQELLDVSALLPARYTESQKYGRATSIMCLAVRARLLLFAASPLVNGNSDYTSFVNDKGEEIYNSNYDANKWGKAADASKLLLDAATAAGHRLYYEYNDDGTIDPFLSYQNMMFRRPQDGNNEILFARPSSNTSEYDRFAQPRGTAGIGNYGVTQSLVDAFYMENGRPINDPLSGYVEKGFSTADEIRNTKWAESQGGGKVTLTGTYNMYTHREPRFYISVLYNEAWFRRQGRTTQFYSGAPDGGPSHDAPPSGYLIRKKVHPDHDPRNGTNPYRPGILYRLGEVYLNYAEALNEADPGNGEILNYLNQIRVRAGVPPFGSGADALPIPASQSEMREAIRRERRVELNNEGIRYRDIRRWKIGEATLNGDFSGMNFAGTEKDDNESNPLAYFKRSVYQRRVFTAKNYWYPVPQAEIDKNPNLVQNPFWNQ</sequence>
<dbReference type="InterPro" id="IPR012944">
    <property type="entry name" value="SusD_RagB_dom"/>
</dbReference>
<comment type="similarity">
    <text evidence="2">Belongs to the SusD family.</text>
</comment>